<reference evidence="3 4" key="1">
    <citation type="submission" date="2020-01" db="EMBL/GenBank/DDBJ databases">
        <title>Genome analysis of Anaerocolumna sp. CBA3638.</title>
        <authorList>
            <person name="Kim J."/>
            <person name="Roh S.W."/>
        </authorList>
    </citation>
    <scope>NUCLEOTIDE SEQUENCE [LARGE SCALE GENOMIC DNA]</scope>
    <source>
        <strain evidence="3 4">CBA3638</strain>
    </source>
</reference>
<dbReference type="KEGG" id="anr:Ana3638_14085"/>
<name>A0A6P1TPN5_9FIRM</name>
<dbReference type="SUPFAM" id="SSF82649">
    <property type="entry name" value="SufE/NifU"/>
    <property type="match status" value="1"/>
</dbReference>
<accession>A0A6P1TPN5</accession>
<comment type="similarity">
    <text evidence="1">Belongs to the NifU family.</text>
</comment>
<dbReference type="PANTHER" id="PTHR10093">
    <property type="entry name" value="IRON-SULFUR CLUSTER ASSEMBLY ENZYME NIFU HOMOLOG"/>
    <property type="match status" value="1"/>
</dbReference>
<proteinExistence type="inferred from homology"/>
<organism evidence="3 4">
    <name type="scientific">Anaerocolumna sedimenticola</name>
    <dbReference type="NCBI Taxonomy" id="2696063"/>
    <lineage>
        <taxon>Bacteria</taxon>
        <taxon>Bacillati</taxon>
        <taxon>Bacillota</taxon>
        <taxon>Clostridia</taxon>
        <taxon>Lachnospirales</taxon>
        <taxon>Lachnospiraceae</taxon>
        <taxon>Anaerocolumna</taxon>
    </lineage>
</organism>
<evidence type="ECO:0000259" key="2">
    <source>
        <dbReference type="Pfam" id="PF01592"/>
    </source>
</evidence>
<sequence>MGIEQIYTEVLHEHTNSKRNKHHIDNPTVKRNGVNPNCGDEIQLEMRLKNGVIEDAGFTGSGCAISQASASIMVDLIKGKPVEEAMNLADTFFAMIKQEITEEEKLEILEDAVALKDISYMPARVKCAVLSWHTLKDCVETD</sequence>
<dbReference type="CDD" id="cd06664">
    <property type="entry name" value="IscU_like"/>
    <property type="match status" value="1"/>
</dbReference>
<protein>
    <submittedName>
        <fullName evidence="3">SUF system NifU family Fe-S cluster assembly protein</fullName>
    </submittedName>
</protein>
<gene>
    <name evidence="3" type="ORF">Ana3638_14085</name>
</gene>
<evidence type="ECO:0000313" key="3">
    <source>
        <dbReference type="EMBL" id="QHQ61766.1"/>
    </source>
</evidence>
<dbReference type="NCBIfam" id="TIGR01994">
    <property type="entry name" value="SUF_scaf_2"/>
    <property type="match status" value="1"/>
</dbReference>
<dbReference type="FunFam" id="3.90.1010.10:FF:000002">
    <property type="entry name" value="Iron-sulfur cluster assembly scaffold protein NifU"/>
    <property type="match status" value="1"/>
</dbReference>
<dbReference type="AlphaFoldDB" id="A0A6P1TPN5"/>
<dbReference type="Pfam" id="PF01592">
    <property type="entry name" value="NifU_N"/>
    <property type="match status" value="1"/>
</dbReference>
<evidence type="ECO:0000256" key="1">
    <source>
        <dbReference type="ARBA" id="ARBA00006420"/>
    </source>
</evidence>
<dbReference type="InterPro" id="IPR002871">
    <property type="entry name" value="NIF_FeS_clus_asmbl_NifU_N"/>
</dbReference>
<feature type="domain" description="NIF system FeS cluster assembly NifU N-terminal" evidence="2">
    <location>
        <begin position="7"/>
        <end position="119"/>
    </location>
</feature>
<dbReference type="GO" id="GO:0016226">
    <property type="term" value="P:iron-sulfur cluster assembly"/>
    <property type="evidence" value="ECO:0007669"/>
    <property type="project" value="InterPro"/>
</dbReference>
<dbReference type="GO" id="GO:0051536">
    <property type="term" value="F:iron-sulfur cluster binding"/>
    <property type="evidence" value="ECO:0007669"/>
    <property type="project" value="InterPro"/>
</dbReference>
<dbReference type="GO" id="GO:0005506">
    <property type="term" value="F:iron ion binding"/>
    <property type="evidence" value="ECO:0007669"/>
    <property type="project" value="InterPro"/>
</dbReference>
<dbReference type="Proteomes" id="UP000464314">
    <property type="component" value="Chromosome"/>
</dbReference>
<dbReference type="EMBL" id="CP048000">
    <property type="protein sequence ID" value="QHQ61766.1"/>
    <property type="molecule type" value="Genomic_DNA"/>
</dbReference>
<evidence type="ECO:0000313" key="4">
    <source>
        <dbReference type="Proteomes" id="UP000464314"/>
    </source>
</evidence>
<dbReference type="RefSeq" id="WP_161838591.1">
    <property type="nucleotide sequence ID" value="NZ_CP048000.1"/>
</dbReference>
<keyword evidence="4" id="KW-1185">Reference proteome</keyword>
<dbReference type="Gene3D" id="3.90.1010.10">
    <property type="match status" value="1"/>
</dbReference>